<dbReference type="PANTHER" id="PTHR37042:SF4">
    <property type="entry name" value="OUTER MEMBRANE PROTEIN RV1973"/>
    <property type="match status" value="1"/>
</dbReference>
<proteinExistence type="predicted"/>
<protein>
    <recommendedName>
        <fullName evidence="5">Mce-associated membrane protein</fullName>
    </recommendedName>
</protein>
<keyword evidence="4" id="KW-1185">Reference proteome</keyword>
<dbReference type="Proteomes" id="UP001240447">
    <property type="component" value="Unassembled WGS sequence"/>
</dbReference>
<dbReference type="EMBL" id="JAUSQM010000001">
    <property type="protein sequence ID" value="MDP9821990.1"/>
    <property type="molecule type" value="Genomic_DNA"/>
</dbReference>
<comment type="caution">
    <text evidence="3">The sequence shown here is derived from an EMBL/GenBank/DDBJ whole genome shotgun (WGS) entry which is preliminary data.</text>
</comment>
<evidence type="ECO:0000313" key="3">
    <source>
        <dbReference type="EMBL" id="MDP9821990.1"/>
    </source>
</evidence>
<sequence>MTLPHNATPRRGGRAGWIVLFVALAVLVAGLVVSATSARTWSDARSESQERTAVIRVAEQFTAEVNNYDADSIDQYRDTVGELLTTKFRAEFDQAMEDIVTQVDEAKMTSQGEILVSGVSSIDPDSAEVLVVADAAVTTVFDQLNRHFRWKITLAKVDGDWLVDDFVPVQ</sequence>
<comment type="subcellular location">
    <subcellularLocation>
        <location evidence="1">Membrane</location>
    </subcellularLocation>
</comment>
<keyword evidence="2" id="KW-0472">Membrane</keyword>
<organism evidence="3 4">
    <name type="scientific">Nocardioides massiliensis</name>
    <dbReference type="NCBI Taxonomy" id="1325935"/>
    <lineage>
        <taxon>Bacteria</taxon>
        <taxon>Bacillati</taxon>
        <taxon>Actinomycetota</taxon>
        <taxon>Actinomycetes</taxon>
        <taxon>Propionibacteriales</taxon>
        <taxon>Nocardioidaceae</taxon>
        <taxon>Nocardioides</taxon>
    </lineage>
</organism>
<name>A0ABT9NQ72_9ACTN</name>
<evidence type="ECO:0000256" key="2">
    <source>
        <dbReference type="ARBA" id="ARBA00023136"/>
    </source>
</evidence>
<evidence type="ECO:0000313" key="4">
    <source>
        <dbReference type="Proteomes" id="UP001240447"/>
    </source>
</evidence>
<dbReference type="RefSeq" id="WP_068125267.1">
    <property type="nucleotide sequence ID" value="NZ_JAUSQM010000001.1"/>
</dbReference>
<reference evidence="3 4" key="1">
    <citation type="submission" date="2023-07" db="EMBL/GenBank/DDBJ databases">
        <title>Sequencing the genomes of 1000 actinobacteria strains.</title>
        <authorList>
            <person name="Klenk H.-P."/>
        </authorList>
    </citation>
    <scope>NUCLEOTIDE SEQUENCE [LARGE SCALE GENOMIC DNA]</scope>
    <source>
        <strain evidence="3 4">GD13</strain>
    </source>
</reference>
<evidence type="ECO:0000256" key="1">
    <source>
        <dbReference type="ARBA" id="ARBA00004370"/>
    </source>
</evidence>
<dbReference type="PANTHER" id="PTHR37042">
    <property type="entry name" value="OUTER MEMBRANE PROTEIN RV1973"/>
    <property type="match status" value="1"/>
</dbReference>
<gene>
    <name evidence="3" type="ORF">J2S59_001799</name>
</gene>
<accession>A0ABT9NQ72</accession>
<evidence type="ECO:0008006" key="5">
    <source>
        <dbReference type="Google" id="ProtNLM"/>
    </source>
</evidence>